<dbReference type="Proteomes" id="UP000188268">
    <property type="component" value="Unassembled WGS sequence"/>
</dbReference>
<evidence type="ECO:0000313" key="1">
    <source>
        <dbReference type="EMBL" id="OMO83474.1"/>
    </source>
</evidence>
<comment type="caution">
    <text evidence="1">The sequence shown here is derived from an EMBL/GenBank/DDBJ whole genome shotgun (WGS) entry which is preliminary data.</text>
</comment>
<sequence length="32" mass="3666">MWRRRSRWFDVEKGAVDGGGGCRVGGLREDAW</sequence>
<proteinExistence type="predicted"/>
<reference evidence="1 2" key="1">
    <citation type="submission" date="2013-09" db="EMBL/GenBank/DDBJ databases">
        <title>Corchorus capsularis genome sequencing.</title>
        <authorList>
            <person name="Alam M."/>
            <person name="Haque M.S."/>
            <person name="Islam M.S."/>
            <person name="Emdad E.M."/>
            <person name="Islam M.M."/>
            <person name="Ahmed B."/>
            <person name="Halim A."/>
            <person name="Hossen Q.M.M."/>
            <person name="Hossain M.Z."/>
            <person name="Ahmed R."/>
            <person name="Khan M.M."/>
            <person name="Islam R."/>
            <person name="Rashid M.M."/>
            <person name="Khan S.A."/>
            <person name="Rahman M.S."/>
            <person name="Alam M."/>
        </authorList>
    </citation>
    <scope>NUCLEOTIDE SEQUENCE [LARGE SCALE GENOMIC DNA]</scope>
    <source>
        <strain evidence="2">cv. CVL-1</strain>
        <tissue evidence="1">Whole seedling</tissue>
    </source>
</reference>
<gene>
    <name evidence="1" type="ORF">CCACVL1_11384</name>
</gene>
<protein>
    <submittedName>
        <fullName evidence="1">Uncharacterized protein</fullName>
    </submittedName>
</protein>
<evidence type="ECO:0000313" key="2">
    <source>
        <dbReference type="Proteomes" id="UP000188268"/>
    </source>
</evidence>
<keyword evidence="2" id="KW-1185">Reference proteome</keyword>
<dbReference type="Gramene" id="OMO83474">
    <property type="protein sequence ID" value="OMO83474"/>
    <property type="gene ID" value="CCACVL1_11384"/>
</dbReference>
<name>A0A1R3ILK1_COCAP</name>
<dbReference type="AlphaFoldDB" id="A0A1R3ILK1"/>
<accession>A0A1R3ILK1</accession>
<organism evidence="1 2">
    <name type="scientific">Corchorus capsularis</name>
    <name type="common">Jute</name>
    <dbReference type="NCBI Taxonomy" id="210143"/>
    <lineage>
        <taxon>Eukaryota</taxon>
        <taxon>Viridiplantae</taxon>
        <taxon>Streptophyta</taxon>
        <taxon>Embryophyta</taxon>
        <taxon>Tracheophyta</taxon>
        <taxon>Spermatophyta</taxon>
        <taxon>Magnoliopsida</taxon>
        <taxon>eudicotyledons</taxon>
        <taxon>Gunneridae</taxon>
        <taxon>Pentapetalae</taxon>
        <taxon>rosids</taxon>
        <taxon>malvids</taxon>
        <taxon>Malvales</taxon>
        <taxon>Malvaceae</taxon>
        <taxon>Grewioideae</taxon>
        <taxon>Apeibeae</taxon>
        <taxon>Corchorus</taxon>
    </lineage>
</organism>
<dbReference type="EMBL" id="AWWV01009861">
    <property type="protein sequence ID" value="OMO83474.1"/>
    <property type="molecule type" value="Genomic_DNA"/>
</dbReference>